<accession>A0AAD3DIL9</accession>
<dbReference type="Gene3D" id="1.25.70.10">
    <property type="entry name" value="Transcription termination factor 3, mitochondrial"/>
    <property type="match status" value="1"/>
</dbReference>
<comment type="caution">
    <text evidence="2">The sequence shown here is derived from an EMBL/GenBank/DDBJ whole genome shotgun (WGS) entry which is preliminary data.</text>
</comment>
<reference evidence="2 3" key="1">
    <citation type="journal article" date="2021" name="Sci. Rep.">
        <title>Genome sequencing of the multicellular alga Astrephomene provides insights into convergent evolution of germ-soma differentiation.</title>
        <authorList>
            <person name="Yamashita S."/>
            <person name="Yamamoto K."/>
            <person name="Matsuzaki R."/>
            <person name="Suzuki S."/>
            <person name="Yamaguchi H."/>
            <person name="Hirooka S."/>
            <person name="Minakuchi Y."/>
            <person name="Miyagishima S."/>
            <person name="Kawachi M."/>
            <person name="Toyoda A."/>
            <person name="Nozaki H."/>
        </authorList>
    </citation>
    <scope>NUCLEOTIDE SEQUENCE [LARGE SCALE GENOMIC DNA]</scope>
    <source>
        <strain evidence="2 3">NIES-4017</strain>
    </source>
</reference>
<sequence length="522" mass="55671">MLLAYVIRSTGLVSLVSGRKRDSRQRLTSPSPECCRLRQFKAATSPILPTGYNCRRSQTVGAFAPDGIGEHGGGWDADELGRALQVPPPAARALARALQEVGRLPQGVTAQDVGKRCRILQQDLGLNSTQVARMLSLQPKLLSCPTATLRACAVQLAAGLSSNAAVPAAAARSGRASSAPAMQPRPQSYGPAGGGSQSSRTNQPTAAAEMPSPRVRSPDPRLLQPVPRRVRQEDLQETTMAGPTAGDNMDAAPQARHAPAQRRAGSDGGGGSSKVPGSDTSAAVSAAEAIAIIARQPALLGLSLERLCALCHEMARLLGTTPYEACMCLTRLRPHELEQVLQAPLPKMRNVWRGLVAALASLEQLQNGPGQQMQHSPVVATSATGMPSDDGDDGGGPGERQEQVQQQQRQGQQQQHVGQFGQVARPQPAFRPNLSPISTRGPECAVQRMVLLCPQLLFMPPDGVRASARHLGALLRLPFPRLRHLLVRSPRLLLLPPRHRIQTMRALTAELGLRDPHHAARL</sequence>
<evidence type="ECO:0000313" key="3">
    <source>
        <dbReference type="Proteomes" id="UP001054857"/>
    </source>
</evidence>
<feature type="compositionally biased region" description="Low complexity" evidence="1">
    <location>
        <begin position="403"/>
        <end position="419"/>
    </location>
</feature>
<evidence type="ECO:0000313" key="2">
    <source>
        <dbReference type="EMBL" id="GFR41378.1"/>
    </source>
</evidence>
<name>A0AAD3DIL9_9CHLO</name>
<dbReference type="InterPro" id="IPR038538">
    <property type="entry name" value="MTERF_sf"/>
</dbReference>
<organism evidence="2 3">
    <name type="scientific">Astrephomene gubernaculifera</name>
    <dbReference type="NCBI Taxonomy" id="47775"/>
    <lineage>
        <taxon>Eukaryota</taxon>
        <taxon>Viridiplantae</taxon>
        <taxon>Chlorophyta</taxon>
        <taxon>core chlorophytes</taxon>
        <taxon>Chlorophyceae</taxon>
        <taxon>CS clade</taxon>
        <taxon>Chlamydomonadales</taxon>
        <taxon>Astrephomenaceae</taxon>
        <taxon>Astrephomene</taxon>
    </lineage>
</organism>
<feature type="region of interest" description="Disordered" evidence="1">
    <location>
        <begin position="174"/>
        <end position="279"/>
    </location>
</feature>
<feature type="non-terminal residue" evidence="2">
    <location>
        <position position="522"/>
    </location>
</feature>
<dbReference type="AlphaFoldDB" id="A0AAD3DIL9"/>
<feature type="compositionally biased region" description="Low complexity" evidence="1">
    <location>
        <begin position="251"/>
        <end position="263"/>
    </location>
</feature>
<evidence type="ECO:0000256" key="1">
    <source>
        <dbReference type="SAM" id="MobiDB-lite"/>
    </source>
</evidence>
<feature type="compositionally biased region" description="Polar residues" evidence="1">
    <location>
        <begin position="367"/>
        <end position="385"/>
    </location>
</feature>
<keyword evidence="3" id="KW-1185">Reference proteome</keyword>
<dbReference type="Proteomes" id="UP001054857">
    <property type="component" value="Unassembled WGS sequence"/>
</dbReference>
<proteinExistence type="predicted"/>
<gene>
    <name evidence="2" type="ORF">Agub_g2061</name>
</gene>
<dbReference type="EMBL" id="BMAR01000001">
    <property type="protein sequence ID" value="GFR41378.1"/>
    <property type="molecule type" value="Genomic_DNA"/>
</dbReference>
<feature type="region of interest" description="Disordered" evidence="1">
    <location>
        <begin position="367"/>
        <end position="419"/>
    </location>
</feature>
<protein>
    <submittedName>
        <fullName evidence="2">Uncharacterized protein</fullName>
    </submittedName>
</protein>